<gene>
    <name evidence="1" type="ORF">QIS96_28285</name>
</gene>
<evidence type="ECO:0000313" key="2">
    <source>
        <dbReference type="Proteomes" id="UP001223978"/>
    </source>
</evidence>
<dbReference type="Gene3D" id="1.10.10.10">
    <property type="entry name" value="Winged helix-like DNA-binding domain superfamily/Winged helix DNA-binding domain"/>
    <property type="match status" value="1"/>
</dbReference>
<name>A0ABT6SHM2_9ACTN</name>
<dbReference type="EMBL" id="JASCIQ010000035">
    <property type="protein sequence ID" value="MDI3407701.1"/>
    <property type="molecule type" value="Genomic_DNA"/>
</dbReference>
<proteinExistence type="predicted"/>
<dbReference type="RefSeq" id="WP_282545614.1">
    <property type="nucleotide sequence ID" value="NZ_JASCIQ010000035.1"/>
</dbReference>
<accession>A0ABT6SHM2</accession>
<evidence type="ECO:0000313" key="1">
    <source>
        <dbReference type="EMBL" id="MDI3407701.1"/>
    </source>
</evidence>
<reference evidence="1 2" key="1">
    <citation type="submission" date="2023-05" db="EMBL/GenBank/DDBJ databases">
        <title>Draft genome sequence of Streptomyces sp. B-S-A6 isolated from a cave soil in Thailand.</title>
        <authorList>
            <person name="Chamroensaksri N."/>
            <person name="Muangham S."/>
        </authorList>
    </citation>
    <scope>NUCLEOTIDE SEQUENCE [LARGE SCALE GENOMIC DNA]</scope>
    <source>
        <strain evidence="1 2">B-S-A6</strain>
    </source>
</reference>
<dbReference type="SUPFAM" id="SSF46785">
    <property type="entry name" value="Winged helix' DNA-binding domain"/>
    <property type="match status" value="1"/>
</dbReference>
<dbReference type="InterPro" id="IPR036388">
    <property type="entry name" value="WH-like_DNA-bd_sf"/>
</dbReference>
<dbReference type="InterPro" id="IPR036390">
    <property type="entry name" value="WH_DNA-bd_sf"/>
</dbReference>
<sequence>MSSRTVDIAPALSGGISDRAFRLYCYLVLSSRGWVTVQGAADACSLTNHQAREPLSELRKAGMVESRRVYEMGSQGRKTWHTHFRLLPETTIETAA</sequence>
<dbReference type="Proteomes" id="UP001223978">
    <property type="component" value="Unassembled WGS sequence"/>
</dbReference>
<comment type="caution">
    <text evidence="1">The sequence shown here is derived from an EMBL/GenBank/DDBJ whole genome shotgun (WGS) entry which is preliminary data.</text>
</comment>
<evidence type="ECO:0008006" key="3">
    <source>
        <dbReference type="Google" id="ProtNLM"/>
    </source>
</evidence>
<organism evidence="1 2">
    <name type="scientific">Streptomyces cavernicola</name>
    <dbReference type="NCBI Taxonomy" id="3043613"/>
    <lineage>
        <taxon>Bacteria</taxon>
        <taxon>Bacillati</taxon>
        <taxon>Actinomycetota</taxon>
        <taxon>Actinomycetes</taxon>
        <taxon>Kitasatosporales</taxon>
        <taxon>Streptomycetaceae</taxon>
        <taxon>Streptomyces</taxon>
    </lineage>
</organism>
<protein>
    <recommendedName>
        <fullName evidence="3">MarR family transcriptional regulator</fullName>
    </recommendedName>
</protein>
<keyword evidence="2" id="KW-1185">Reference proteome</keyword>